<dbReference type="Pfam" id="PF13646">
    <property type="entry name" value="HEAT_2"/>
    <property type="match status" value="1"/>
</dbReference>
<evidence type="ECO:0000313" key="2">
    <source>
        <dbReference type="Proteomes" id="UP000056750"/>
    </source>
</evidence>
<organism evidence="1 2">
    <name type="scientific">Alteromonas stellipolaris</name>
    <dbReference type="NCBI Taxonomy" id="233316"/>
    <lineage>
        <taxon>Bacteria</taxon>
        <taxon>Pseudomonadati</taxon>
        <taxon>Pseudomonadota</taxon>
        <taxon>Gammaproteobacteria</taxon>
        <taxon>Alteromonadales</taxon>
        <taxon>Alteromonadaceae</taxon>
        <taxon>Alteromonas/Salinimonas group</taxon>
        <taxon>Alteromonas</taxon>
    </lineage>
</organism>
<keyword evidence="1" id="KW-0614">Plasmid</keyword>
<geneLocation type="plasmid" evidence="1 2">
    <name>pASTE61-200</name>
</geneLocation>
<proteinExistence type="predicted"/>
<sequence>MKDFQNHIDAVNDPRAQQKLAKYYEDNPSITASIKNAEVMPWVREIEERLVRTQNSDFLDSAWFAANKSKLLSDVNEILQKLCFEVELIKKNKLYYSAIYSLSGPATKGIALYQSDALDVSLIVVSKTELQLEKKARKGVRGITILENTMHMFTVKGSGTMEKYCLDEPIDNDQSVPDMFQGRKQEFQYRPGDLISIHGGYDGLTYKSCEINSLFLCVTPKVNSRIVRPQYDVDSGKLLACIASDSLAPRIQMVTILLREFGVTNSAEIIKPLLEHKNPYVRWHVARELYFTDKEGAREVFEMLANDKSPVLREGAQECLKEIYGEETCHM</sequence>
<dbReference type="InterPro" id="IPR016024">
    <property type="entry name" value="ARM-type_fold"/>
</dbReference>
<evidence type="ECO:0008006" key="3">
    <source>
        <dbReference type="Google" id="ProtNLM"/>
    </source>
</evidence>
<protein>
    <recommendedName>
        <fullName evidence="3">HEAT repeat domain-containing protein</fullName>
    </recommendedName>
</protein>
<gene>
    <name evidence="1" type="ORF">AVL57_00385</name>
</gene>
<name>A0ABN4LTP1_9ALTE</name>
<dbReference type="RefSeq" id="WP_061093678.1">
    <property type="nucleotide sequence ID" value="NZ_CP013927.1"/>
</dbReference>
<dbReference type="SUPFAM" id="SSF48371">
    <property type="entry name" value="ARM repeat"/>
    <property type="match status" value="1"/>
</dbReference>
<dbReference type="InterPro" id="IPR011989">
    <property type="entry name" value="ARM-like"/>
</dbReference>
<accession>A0ABN4LTP1</accession>
<dbReference type="Proteomes" id="UP000056750">
    <property type="component" value="Plasmid pASTE61-200"/>
</dbReference>
<keyword evidence="2" id="KW-1185">Reference proteome</keyword>
<evidence type="ECO:0000313" key="1">
    <source>
        <dbReference type="EMBL" id="AMJ76637.1"/>
    </source>
</evidence>
<dbReference type="Gene3D" id="1.25.10.10">
    <property type="entry name" value="Leucine-rich Repeat Variant"/>
    <property type="match status" value="1"/>
</dbReference>
<reference evidence="1 2" key="1">
    <citation type="submission" date="2015-12" db="EMBL/GenBank/DDBJ databases">
        <title>Intraspecies pangenome expansion in the marine bacterium Alteromonas.</title>
        <authorList>
            <person name="Lopez-Perez M."/>
            <person name="Rodriguez-Valera F."/>
        </authorList>
    </citation>
    <scope>NUCLEOTIDE SEQUENCE [LARGE SCALE GENOMIC DNA]</scope>
    <source>
        <strain evidence="1 2">LMG 21861</strain>
        <plasmid evidence="1 2">pASTE61-200</plasmid>
    </source>
</reference>
<dbReference type="EMBL" id="CP013927">
    <property type="protein sequence ID" value="AMJ76637.1"/>
    <property type="molecule type" value="Genomic_DNA"/>
</dbReference>